<dbReference type="EMBL" id="QXFW01000592">
    <property type="protein sequence ID" value="KAE9007849.1"/>
    <property type="molecule type" value="Genomic_DNA"/>
</dbReference>
<sequence length="43" mass="4543">MSDFSVTAPAASVPVLWAELGSATRSFMDFSRAIFDTTTTSVA</sequence>
<dbReference type="EMBL" id="QXGF01000398">
    <property type="protein sequence ID" value="KAE8940858.1"/>
    <property type="molecule type" value="Genomic_DNA"/>
</dbReference>
<organism evidence="5 10">
    <name type="scientific">Phytophthora fragariae</name>
    <dbReference type="NCBI Taxonomy" id="53985"/>
    <lineage>
        <taxon>Eukaryota</taxon>
        <taxon>Sar</taxon>
        <taxon>Stramenopiles</taxon>
        <taxon>Oomycota</taxon>
        <taxon>Peronosporomycetes</taxon>
        <taxon>Peronosporales</taxon>
        <taxon>Peronosporaceae</taxon>
        <taxon>Phytophthora</taxon>
    </lineage>
</organism>
<dbReference type="Proteomes" id="UP000440367">
    <property type="component" value="Unassembled WGS sequence"/>
</dbReference>
<evidence type="ECO:0000313" key="2">
    <source>
        <dbReference type="EMBL" id="KAE9007849.1"/>
    </source>
</evidence>
<evidence type="ECO:0000313" key="13">
    <source>
        <dbReference type="Proteomes" id="UP000460718"/>
    </source>
</evidence>
<evidence type="ECO:0000313" key="6">
    <source>
        <dbReference type="EMBL" id="KAE9243677.1"/>
    </source>
</evidence>
<accession>A0A6A3YI46</accession>
<dbReference type="EMBL" id="QXGB01000339">
    <property type="protein sequence ID" value="KAE9218742.1"/>
    <property type="molecule type" value="Genomic_DNA"/>
</dbReference>
<dbReference type="Proteomes" id="UP000486351">
    <property type="component" value="Unassembled WGS sequence"/>
</dbReference>
<dbReference type="Proteomes" id="UP000488956">
    <property type="component" value="Unassembled WGS sequence"/>
</dbReference>
<dbReference type="EMBL" id="QXFY01000314">
    <property type="protein sequence ID" value="KAE9348267.1"/>
    <property type="molecule type" value="Genomic_DNA"/>
</dbReference>
<proteinExistence type="predicted"/>
<dbReference type="AlphaFoldDB" id="A0A6A3YI46"/>
<gene>
    <name evidence="6" type="ORF">PF002_g8145</name>
    <name evidence="7" type="ORF">PF004_g2263</name>
    <name evidence="5" type="ORF">PF005_g8146</name>
    <name evidence="4" type="ORF">PF006_g5747</name>
    <name evidence="8" type="ORF">PF008_g7422</name>
    <name evidence="1" type="ORF">PF009_g9341</name>
    <name evidence="3" type="ORF">PF010_g7245</name>
    <name evidence="2" type="ORF">PF011_g10950</name>
</gene>
<evidence type="ECO:0000313" key="7">
    <source>
        <dbReference type="EMBL" id="KAE9251873.1"/>
    </source>
</evidence>
<evidence type="ECO:0000313" key="5">
    <source>
        <dbReference type="EMBL" id="KAE9218742.1"/>
    </source>
</evidence>
<evidence type="ECO:0000313" key="14">
    <source>
        <dbReference type="Proteomes" id="UP000476176"/>
    </source>
</evidence>
<evidence type="ECO:0000313" key="3">
    <source>
        <dbReference type="EMBL" id="KAE9121068.1"/>
    </source>
</evidence>
<dbReference type="OrthoDB" id="115809at2759"/>
<evidence type="ECO:0000313" key="1">
    <source>
        <dbReference type="EMBL" id="KAE8940858.1"/>
    </source>
</evidence>
<dbReference type="Proteomes" id="UP000440732">
    <property type="component" value="Unassembled WGS sequence"/>
</dbReference>
<keyword evidence="10" id="KW-1185">Reference proteome</keyword>
<evidence type="ECO:0000313" key="11">
    <source>
        <dbReference type="Proteomes" id="UP000440367"/>
    </source>
</evidence>
<protein>
    <submittedName>
        <fullName evidence="5">Uncharacterized protein</fullName>
    </submittedName>
</protein>
<evidence type="ECO:0000313" key="10">
    <source>
        <dbReference type="Proteomes" id="UP000433483"/>
    </source>
</evidence>
<dbReference type="Proteomes" id="UP000460718">
    <property type="component" value="Unassembled WGS sequence"/>
</dbReference>
<evidence type="ECO:0000313" key="9">
    <source>
        <dbReference type="Proteomes" id="UP000429523"/>
    </source>
</evidence>
<dbReference type="EMBL" id="QXFX01000306">
    <property type="protein sequence ID" value="KAE9121068.1"/>
    <property type="molecule type" value="Genomic_DNA"/>
</dbReference>
<evidence type="ECO:0000313" key="15">
    <source>
        <dbReference type="Proteomes" id="UP000486351"/>
    </source>
</evidence>
<dbReference type="EMBL" id="QXGC01000062">
    <property type="protein sequence ID" value="KAE9251873.1"/>
    <property type="molecule type" value="Genomic_DNA"/>
</dbReference>
<evidence type="ECO:0000313" key="16">
    <source>
        <dbReference type="Proteomes" id="UP000488956"/>
    </source>
</evidence>
<evidence type="ECO:0000313" key="12">
    <source>
        <dbReference type="Proteomes" id="UP000440732"/>
    </source>
</evidence>
<name>A0A6A3YI46_9STRA</name>
<evidence type="ECO:0000313" key="8">
    <source>
        <dbReference type="EMBL" id="KAE9348267.1"/>
    </source>
</evidence>
<comment type="caution">
    <text evidence="5">The sequence shown here is derived from an EMBL/GenBank/DDBJ whole genome shotgun (WGS) entry which is preliminary data.</text>
</comment>
<dbReference type="Proteomes" id="UP000429523">
    <property type="component" value="Unassembled WGS sequence"/>
</dbReference>
<dbReference type="Proteomes" id="UP000433483">
    <property type="component" value="Unassembled WGS sequence"/>
</dbReference>
<dbReference type="Proteomes" id="UP000476176">
    <property type="component" value="Unassembled WGS sequence"/>
</dbReference>
<evidence type="ECO:0000313" key="4">
    <source>
        <dbReference type="EMBL" id="KAE9149807.1"/>
    </source>
</evidence>
<dbReference type="EMBL" id="QXGD01000313">
    <property type="protein sequence ID" value="KAE9243677.1"/>
    <property type="molecule type" value="Genomic_DNA"/>
</dbReference>
<reference evidence="9 10" key="1">
    <citation type="submission" date="2018-08" db="EMBL/GenBank/DDBJ databases">
        <title>Genomic investigation of the strawberry pathogen Phytophthora fragariae indicates pathogenicity is determined by transcriptional variation in three key races.</title>
        <authorList>
            <person name="Adams T.M."/>
            <person name="Armitage A.D."/>
            <person name="Sobczyk M.K."/>
            <person name="Bates H.J."/>
            <person name="Dunwell J.M."/>
            <person name="Nellist C.F."/>
            <person name="Harrison R.J."/>
        </authorList>
    </citation>
    <scope>NUCLEOTIDE SEQUENCE [LARGE SCALE GENOMIC DNA]</scope>
    <source>
        <strain evidence="6 11">BC-1</strain>
        <strain evidence="7 14">BC-23</strain>
        <strain evidence="5 10">NOV-27</strain>
        <strain evidence="4 12">NOV-5</strain>
        <strain evidence="8 15">NOV-77</strain>
        <strain evidence="1 9">NOV-9</strain>
        <strain evidence="3 16">ONT-3</strain>
        <strain evidence="2 13">SCRP245</strain>
    </source>
</reference>
<dbReference type="EMBL" id="QXGA01000221">
    <property type="protein sequence ID" value="KAE9149807.1"/>
    <property type="molecule type" value="Genomic_DNA"/>
</dbReference>